<comment type="caution">
    <text evidence="2">The sequence shown here is derived from an EMBL/GenBank/DDBJ whole genome shotgun (WGS) entry which is preliminary data.</text>
</comment>
<evidence type="ECO:0000256" key="1">
    <source>
        <dbReference type="SAM" id="MobiDB-lite"/>
    </source>
</evidence>
<protein>
    <submittedName>
        <fullName evidence="2">Uncharacterized protein</fullName>
    </submittedName>
</protein>
<proteinExistence type="predicted"/>
<feature type="compositionally biased region" description="Basic and acidic residues" evidence="1">
    <location>
        <begin position="249"/>
        <end position="258"/>
    </location>
</feature>
<dbReference type="Proteomes" id="UP000198406">
    <property type="component" value="Unassembled WGS sequence"/>
</dbReference>
<name>A0A1Z5K8Y9_FISSO</name>
<evidence type="ECO:0000313" key="2">
    <source>
        <dbReference type="EMBL" id="GAX22666.1"/>
    </source>
</evidence>
<accession>A0A1Z5K8Y9</accession>
<gene>
    <name evidence="2" type="ORF">FisN_17Lh161</name>
</gene>
<reference evidence="2 3" key="1">
    <citation type="journal article" date="2015" name="Plant Cell">
        <title>Oil accumulation by the oleaginous diatom Fistulifera solaris as revealed by the genome and transcriptome.</title>
        <authorList>
            <person name="Tanaka T."/>
            <person name="Maeda Y."/>
            <person name="Veluchamy A."/>
            <person name="Tanaka M."/>
            <person name="Abida H."/>
            <person name="Marechal E."/>
            <person name="Bowler C."/>
            <person name="Muto M."/>
            <person name="Sunaga Y."/>
            <person name="Tanaka M."/>
            <person name="Yoshino T."/>
            <person name="Taniguchi T."/>
            <person name="Fukuda Y."/>
            <person name="Nemoto M."/>
            <person name="Matsumoto M."/>
            <person name="Wong P.S."/>
            <person name="Aburatani S."/>
            <person name="Fujibuchi W."/>
        </authorList>
    </citation>
    <scope>NUCLEOTIDE SEQUENCE [LARGE SCALE GENOMIC DNA]</scope>
    <source>
        <strain evidence="2 3">JPCC DA0580</strain>
    </source>
</reference>
<dbReference type="OrthoDB" id="48584at2759"/>
<sequence>MNKSLACTQAWLQGFRVAARVLQTPRPSTDALNRSKAFLEQALVILTQHQDTWNKPPVTLYPPEFPYDPANYVEEVRVGVPMVSRRLLIRLVTLQSELLAREATQCRFQDPPQWLAGVEYYEQSLERLNFAMHLADSEYARLVQENENAQSVMSEDASIVQVANGSLIQQRDKYRRAAETAARKIRTVLEPQWQSRDQIKHRMGDRWFNNPAPKKDHWKMREADETALKELEATIERLDALEIREYRMNERRDHHSSESNHNAQPKRRREASGRRIRMDNCSGCQQLFGHYH</sequence>
<evidence type="ECO:0000313" key="3">
    <source>
        <dbReference type="Proteomes" id="UP000198406"/>
    </source>
</evidence>
<dbReference type="EMBL" id="BDSP01000186">
    <property type="protein sequence ID" value="GAX22666.1"/>
    <property type="molecule type" value="Genomic_DNA"/>
</dbReference>
<organism evidence="2 3">
    <name type="scientific">Fistulifera solaris</name>
    <name type="common">Oleaginous diatom</name>
    <dbReference type="NCBI Taxonomy" id="1519565"/>
    <lineage>
        <taxon>Eukaryota</taxon>
        <taxon>Sar</taxon>
        <taxon>Stramenopiles</taxon>
        <taxon>Ochrophyta</taxon>
        <taxon>Bacillariophyta</taxon>
        <taxon>Bacillariophyceae</taxon>
        <taxon>Bacillariophycidae</taxon>
        <taxon>Naviculales</taxon>
        <taxon>Naviculaceae</taxon>
        <taxon>Fistulifera</taxon>
    </lineage>
</organism>
<dbReference type="AlphaFoldDB" id="A0A1Z5K8Y9"/>
<feature type="region of interest" description="Disordered" evidence="1">
    <location>
        <begin position="249"/>
        <end position="277"/>
    </location>
</feature>
<keyword evidence="3" id="KW-1185">Reference proteome</keyword>
<dbReference type="InParanoid" id="A0A1Z5K8Y9"/>